<evidence type="ECO:0000313" key="1">
    <source>
        <dbReference type="EMBL" id="KAK4130442.1"/>
    </source>
</evidence>
<name>A0AAN6UCE9_9PEZI</name>
<sequence>MYGQTKGQKTNSKVAYLCLLVSGRCRGGSAKHGEAVKLRVRPTANQGHRAWPTAPLVRYVNRSGIRLNRGDSATDLTHAQRIRDQLISSTLRQGKQVPRPGLDVCCLVSYLVRYASPCCDRGPARCGCAISLECNIYKPIT</sequence>
<organism evidence="1 2">
    <name type="scientific">Trichocladium antarcticum</name>
    <dbReference type="NCBI Taxonomy" id="1450529"/>
    <lineage>
        <taxon>Eukaryota</taxon>
        <taxon>Fungi</taxon>
        <taxon>Dikarya</taxon>
        <taxon>Ascomycota</taxon>
        <taxon>Pezizomycotina</taxon>
        <taxon>Sordariomycetes</taxon>
        <taxon>Sordariomycetidae</taxon>
        <taxon>Sordariales</taxon>
        <taxon>Chaetomiaceae</taxon>
        <taxon>Trichocladium</taxon>
    </lineage>
</organism>
<evidence type="ECO:0000313" key="2">
    <source>
        <dbReference type="Proteomes" id="UP001304895"/>
    </source>
</evidence>
<proteinExistence type="predicted"/>
<gene>
    <name evidence="1" type="ORF">BT67DRAFT_219218</name>
</gene>
<dbReference type="Proteomes" id="UP001304895">
    <property type="component" value="Unassembled WGS sequence"/>
</dbReference>
<dbReference type="EMBL" id="MU853436">
    <property type="protein sequence ID" value="KAK4130442.1"/>
    <property type="molecule type" value="Genomic_DNA"/>
</dbReference>
<protein>
    <submittedName>
        <fullName evidence="1">Uncharacterized protein</fullName>
    </submittedName>
</protein>
<reference evidence="1" key="1">
    <citation type="journal article" date="2023" name="Mol. Phylogenet. Evol.">
        <title>Genome-scale phylogeny and comparative genomics of the fungal order Sordariales.</title>
        <authorList>
            <person name="Hensen N."/>
            <person name="Bonometti L."/>
            <person name="Westerberg I."/>
            <person name="Brannstrom I.O."/>
            <person name="Guillou S."/>
            <person name="Cros-Aarteil S."/>
            <person name="Calhoun S."/>
            <person name="Haridas S."/>
            <person name="Kuo A."/>
            <person name="Mondo S."/>
            <person name="Pangilinan J."/>
            <person name="Riley R."/>
            <person name="LaButti K."/>
            <person name="Andreopoulos B."/>
            <person name="Lipzen A."/>
            <person name="Chen C."/>
            <person name="Yan M."/>
            <person name="Daum C."/>
            <person name="Ng V."/>
            <person name="Clum A."/>
            <person name="Steindorff A."/>
            <person name="Ohm R.A."/>
            <person name="Martin F."/>
            <person name="Silar P."/>
            <person name="Natvig D.O."/>
            <person name="Lalanne C."/>
            <person name="Gautier V."/>
            <person name="Ament-Velasquez S.L."/>
            <person name="Kruys A."/>
            <person name="Hutchinson M.I."/>
            <person name="Powell A.J."/>
            <person name="Barry K."/>
            <person name="Miller A.N."/>
            <person name="Grigoriev I.V."/>
            <person name="Debuchy R."/>
            <person name="Gladieux P."/>
            <person name="Hiltunen Thoren M."/>
            <person name="Johannesson H."/>
        </authorList>
    </citation>
    <scope>NUCLEOTIDE SEQUENCE</scope>
    <source>
        <strain evidence="1">CBS 123565</strain>
    </source>
</reference>
<accession>A0AAN6UCE9</accession>
<comment type="caution">
    <text evidence="1">The sequence shown here is derived from an EMBL/GenBank/DDBJ whole genome shotgun (WGS) entry which is preliminary data.</text>
</comment>
<dbReference type="AlphaFoldDB" id="A0AAN6UCE9"/>
<keyword evidence="2" id="KW-1185">Reference proteome</keyword>
<reference evidence="1" key="2">
    <citation type="submission" date="2023-05" db="EMBL/GenBank/DDBJ databases">
        <authorList>
            <consortium name="Lawrence Berkeley National Laboratory"/>
            <person name="Steindorff A."/>
            <person name="Hensen N."/>
            <person name="Bonometti L."/>
            <person name="Westerberg I."/>
            <person name="Brannstrom I.O."/>
            <person name="Guillou S."/>
            <person name="Cros-Aarteil S."/>
            <person name="Calhoun S."/>
            <person name="Haridas S."/>
            <person name="Kuo A."/>
            <person name="Mondo S."/>
            <person name="Pangilinan J."/>
            <person name="Riley R."/>
            <person name="Labutti K."/>
            <person name="Andreopoulos B."/>
            <person name="Lipzen A."/>
            <person name="Chen C."/>
            <person name="Yanf M."/>
            <person name="Daum C."/>
            <person name="Ng V."/>
            <person name="Clum A."/>
            <person name="Ohm R."/>
            <person name="Martin F."/>
            <person name="Silar P."/>
            <person name="Natvig D."/>
            <person name="Lalanne C."/>
            <person name="Gautier V."/>
            <person name="Ament-Velasquez S.L."/>
            <person name="Kruys A."/>
            <person name="Hutchinson M.I."/>
            <person name="Powell A.J."/>
            <person name="Barry K."/>
            <person name="Miller A.N."/>
            <person name="Grigoriev I.V."/>
            <person name="Debuchy R."/>
            <person name="Gladieux P."/>
            <person name="Thoren M.H."/>
            <person name="Johannesson H."/>
        </authorList>
    </citation>
    <scope>NUCLEOTIDE SEQUENCE</scope>
    <source>
        <strain evidence="1">CBS 123565</strain>
    </source>
</reference>